<dbReference type="EMBL" id="JAIPUX010003289">
    <property type="protein sequence ID" value="KAH0621759.1"/>
    <property type="molecule type" value="Genomic_DNA"/>
</dbReference>
<evidence type="ECO:0000256" key="1">
    <source>
        <dbReference type="ARBA" id="ARBA00004300"/>
    </source>
</evidence>
<keyword evidence="4" id="KW-0206">Cytoskeleton</keyword>
<evidence type="ECO:0000313" key="6">
    <source>
        <dbReference type="EMBL" id="KAH0621759.1"/>
    </source>
</evidence>
<comment type="subcellular location">
    <subcellularLocation>
        <location evidence="1">Cytoplasm</location>
        <location evidence="1">Cytoskeleton</location>
        <location evidence="1">Microtubule organizing center</location>
        <location evidence="1">Centrosome</location>
    </subcellularLocation>
</comment>
<feature type="coiled-coil region" evidence="5">
    <location>
        <begin position="159"/>
        <end position="265"/>
    </location>
</feature>
<accession>A0ABQ7SWL8</accession>
<reference evidence="6 7" key="1">
    <citation type="journal article" date="2022" name="Gigascience">
        <title>A chromosome-level genome assembly and annotation of the desert horned lizard, Phrynosoma platyrhinos, provides insight into chromosomal rearrangements among reptiles.</title>
        <authorList>
            <person name="Koochekian N."/>
            <person name="Ascanio A."/>
            <person name="Farleigh K."/>
            <person name="Card D.C."/>
            <person name="Schield D.R."/>
            <person name="Castoe T.A."/>
            <person name="Jezkova T."/>
        </authorList>
    </citation>
    <scope>NUCLEOTIDE SEQUENCE [LARGE SCALE GENOMIC DNA]</scope>
    <source>
        <strain evidence="6">NK-2021</strain>
    </source>
</reference>
<keyword evidence="7" id="KW-1185">Reference proteome</keyword>
<evidence type="ECO:0000256" key="2">
    <source>
        <dbReference type="ARBA" id="ARBA00022490"/>
    </source>
</evidence>
<evidence type="ECO:0000256" key="4">
    <source>
        <dbReference type="ARBA" id="ARBA00023212"/>
    </source>
</evidence>
<dbReference type="InterPro" id="IPR028745">
    <property type="entry name" value="AKAP9/Pericentrin"/>
</dbReference>
<comment type="caution">
    <text evidence="6">The sequence shown here is derived from an EMBL/GenBank/DDBJ whole genome shotgun (WGS) entry which is preliminary data.</text>
</comment>
<evidence type="ECO:0000256" key="5">
    <source>
        <dbReference type="SAM" id="Coils"/>
    </source>
</evidence>
<evidence type="ECO:0000256" key="3">
    <source>
        <dbReference type="ARBA" id="ARBA00023054"/>
    </source>
</evidence>
<dbReference type="PANTHER" id="PTHR44981:SF3">
    <property type="entry name" value="PERICENTRIN"/>
    <property type="match status" value="1"/>
</dbReference>
<name>A0ABQ7SWL8_PHRPL</name>
<organism evidence="6 7">
    <name type="scientific">Phrynosoma platyrhinos</name>
    <name type="common">Desert horned lizard</name>
    <dbReference type="NCBI Taxonomy" id="52577"/>
    <lineage>
        <taxon>Eukaryota</taxon>
        <taxon>Metazoa</taxon>
        <taxon>Chordata</taxon>
        <taxon>Craniata</taxon>
        <taxon>Vertebrata</taxon>
        <taxon>Euteleostomi</taxon>
        <taxon>Lepidosauria</taxon>
        <taxon>Squamata</taxon>
        <taxon>Bifurcata</taxon>
        <taxon>Unidentata</taxon>
        <taxon>Episquamata</taxon>
        <taxon>Toxicofera</taxon>
        <taxon>Iguania</taxon>
        <taxon>Phrynosomatidae</taxon>
        <taxon>Phrynosomatinae</taxon>
        <taxon>Phrynosoma</taxon>
    </lineage>
</organism>
<gene>
    <name evidence="6" type="ORF">JD844_023380</name>
</gene>
<dbReference type="PANTHER" id="PTHR44981">
    <property type="entry name" value="PERICENTRIN-LIKE PROTEIN, ISOFORM F"/>
    <property type="match status" value="1"/>
</dbReference>
<proteinExistence type="predicted"/>
<evidence type="ECO:0000313" key="7">
    <source>
        <dbReference type="Proteomes" id="UP000826234"/>
    </source>
</evidence>
<keyword evidence="2" id="KW-0963">Cytoplasm</keyword>
<dbReference type="Proteomes" id="UP000826234">
    <property type="component" value="Unassembled WGS sequence"/>
</dbReference>
<sequence length="345" mass="41038">MEAAAAAGGEATADGEGEASEILHNLKLEALRLSASNIHTAQLELIQSNLRKEKETALMELREMLKDKHAQELAVLQGQYHFELERINKQNYKEKEEMTLKHQYDMDKEKREITLKTEEKYAHMLENLKKKWALNTDITLKNMSEELSAKHQIVFSEMKRTLEVEVEELKGKLERLSFEKEQIEMEHKKMADQYHLTLKNLQTEHEQEVKELTEESKKQERKLQQEIEKLKAESEEEIKQLWSQLDSARASRQELSELKEQLLARTSQMEEIECLKKDFQIKWDKKRSEHENELEQLRVYFEQKLKSVEENYQEELTMLHQRMEEVKDYSLLEIENSQEQHTEHG</sequence>
<protein>
    <submittedName>
        <fullName evidence="6">Uncharacterized protein</fullName>
    </submittedName>
</protein>
<keyword evidence="3 5" id="KW-0175">Coiled coil</keyword>